<protein>
    <submittedName>
        <fullName evidence="1">Uncharacterized protein</fullName>
    </submittedName>
</protein>
<organism evidence="1 2">
    <name type="scientific">Bombilactobacillus apium</name>
    <dbReference type="NCBI Taxonomy" id="2675299"/>
    <lineage>
        <taxon>Bacteria</taxon>
        <taxon>Bacillati</taxon>
        <taxon>Bacillota</taxon>
        <taxon>Bacilli</taxon>
        <taxon>Lactobacillales</taxon>
        <taxon>Lactobacillaceae</taxon>
        <taxon>Bombilactobacillus</taxon>
    </lineage>
</organism>
<gene>
    <name evidence="1" type="ORF">HU830_04755</name>
</gene>
<dbReference type="Proteomes" id="UP000563523">
    <property type="component" value="Unassembled WGS sequence"/>
</dbReference>
<accession>A0A850R2B0</accession>
<sequence>MKTQNAKLINGYSNGIFVVTRPSEANTVYQDLHVTNSDGSIGASPIRNETGKVLLKGENTFDILTNHDFNKPAMARDNEGEWIQRGHWVEVVDGHTTLNQNWDWDQPLYTYNHNKDLTLKIDDGANLL</sequence>
<dbReference type="AlphaFoldDB" id="A0A850R2B0"/>
<comment type="caution">
    <text evidence="1">The sequence shown here is derived from an EMBL/GenBank/DDBJ whole genome shotgun (WGS) entry which is preliminary data.</text>
</comment>
<reference evidence="1 2" key="1">
    <citation type="submission" date="2020-06" db="EMBL/GenBank/DDBJ databases">
        <authorList>
            <person name="Kang J."/>
        </authorList>
    </citation>
    <scope>NUCLEOTIDE SEQUENCE [LARGE SCALE GENOMIC DNA]</scope>
    <source>
        <strain evidence="1 2">DCY120</strain>
    </source>
</reference>
<evidence type="ECO:0000313" key="2">
    <source>
        <dbReference type="Proteomes" id="UP000563523"/>
    </source>
</evidence>
<proteinExistence type="predicted"/>
<dbReference type="RefSeq" id="WP_176942636.1">
    <property type="nucleotide sequence ID" value="NZ_JABZEC010000003.1"/>
</dbReference>
<evidence type="ECO:0000313" key="1">
    <source>
        <dbReference type="EMBL" id="NVY96480.1"/>
    </source>
</evidence>
<name>A0A850R2B0_9LACO</name>
<keyword evidence="2" id="KW-1185">Reference proteome</keyword>
<dbReference type="EMBL" id="JABZEC010000003">
    <property type="protein sequence ID" value="NVY96480.1"/>
    <property type="molecule type" value="Genomic_DNA"/>
</dbReference>